<gene>
    <name evidence="13" type="ORF">ALEPTO_LOCUS1066</name>
</gene>
<keyword evidence="5" id="KW-0067">ATP-binding</keyword>
<evidence type="ECO:0000256" key="2">
    <source>
        <dbReference type="ARBA" id="ARBA00013169"/>
    </source>
</evidence>
<evidence type="ECO:0000259" key="12">
    <source>
        <dbReference type="Pfam" id="PF08264"/>
    </source>
</evidence>
<keyword evidence="3" id="KW-0436">Ligase</keyword>
<dbReference type="InterPro" id="IPR002300">
    <property type="entry name" value="aa-tRNA-synth_Ia"/>
</dbReference>
<dbReference type="InterPro" id="IPR009008">
    <property type="entry name" value="Val/Leu/Ile-tRNA-synth_edit"/>
</dbReference>
<feature type="domain" description="Methionyl/Valyl/Leucyl/Isoleucyl-tRNA synthetase anticodon-binding" evidence="12">
    <location>
        <begin position="542"/>
        <end position="698"/>
    </location>
</feature>
<keyword evidence="14" id="KW-1185">Reference proteome</keyword>
<dbReference type="EMBL" id="CAJVPS010000101">
    <property type="protein sequence ID" value="CAG8451986.1"/>
    <property type="molecule type" value="Genomic_DNA"/>
</dbReference>
<dbReference type="GO" id="GO:0006438">
    <property type="term" value="P:valyl-tRNA aminoacylation"/>
    <property type="evidence" value="ECO:0007669"/>
    <property type="project" value="InterPro"/>
</dbReference>
<dbReference type="EC" id="6.1.1.9" evidence="2"/>
<evidence type="ECO:0000256" key="9">
    <source>
        <dbReference type="ARBA" id="ARBA00029936"/>
    </source>
</evidence>
<evidence type="ECO:0000256" key="7">
    <source>
        <dbReference type="ARBA" id="ARBA00023054"/>
    </source>
</evidence>
<dbReference type="PANTHER" id="PTHR11946:SF57">
    <property type="entry name" value="VALINE--TRNA LIGASE, MITOCHONDRIAL-RELATED"/>
    <property type="match status" value="1"/>
</dbReference>
<dbReference type="CDD" id="cd07962">
    <property type="entry name" value="Anticodon_Ia_Val"/>
    <property type="match status" value="1"/>
</dbReference>
<keyword evidence="8" id="KW-0030">Aminoacyl-tRNA synthetase</keyword>
<evidence type="ECO:0000256" key="3">
    <source>
        <dbReference type="ARBA" id="ARBA00022598"/>
    </source>
</evidence>
<evidence type="ECO:0000256" key="10">
    <source>
        <dbReference type="SAM" id="Coils"/>
    </source>
</evidence>
<dbReference type="SUPFAM" id="SSF47323">
    <property type="entry name" value="Anticodon-binding domain of a subclass of class I aminoacyl-tRNA synthetases"/>
    <property type="match status" value="1"/>
</dbReference>
<proteinExistence type="predicted"/>
<keyword evidence="7 10" id="KW-0175">Coiled coil</keyword>
<evidence type="ECO:0000256" key="1">
    <source>
        <dbReference type="ARBA" id="ARBA00004496"/>
    </source>
</evidence>
<dbReference type="Pfam" id="PF00133">
    <property type="entry name" value="tRNA-synt_1"/>
    <property type="match status" value="2"/>
</dbReference>
<dbReference type="Gene3D" id="3.90.740.10">
    <property type="entry name" value="Valyl/Leucyl/Isoleucyl-tRNA synthetase, editing domain"/>
    <property type="match status" value="1"/>
</dbReference>
<accession>A0A9N8VG90</accession>
<dbReference type="Proteomes" id="UP000789508">
    <property type="component" value="Unassembled WGS sequence"/>
</dbReference>
<feature type="coiled-coil region" evidence="10">
    <location>
        <begin position="781"/>
        <end position="808"/>
    </location>
</feature>
<dbReference type="GO" id="GO:0005524">
    <property type="term" value="F:ATP binding"/>
    <property type="evidence" value="ECO:0007669"/>
    <property type="project" value="UniProtKB-KW"/>
</dbReference>
<dbReference type="InterPro" id="IPR014729">
    <property type="entry name" value="Rossmann-like_a/b/a_fold"/>
</dbReference>
<dbReference type="Gene3D" id="3.40.50.620">
    <property type="entry name" value="HUPs"/>
    <property type="match status" value="2"/>
</dbReference>
<reference evidence="13" key="1">
    <citation type="submission" date="2021-06" db="EMBL/GenBank/DDBJ databases">
        <authorList>
            <person name="Kallberg Y."/>
            <person name="Tangrot J."/>
            <person name="Rosling A."/>
        </authorList>
    </citation>
    <scope>NUCLEOTIDE SEQUENCE</scope>
    <source>
        <strain evidence="13">FL130A</strain>
    </source>
</reference>
<dbReference type="AlphaFoldDB" id="A0A9N8VG90"/>
<feature type="domain" description="Aminoacyl-tRNA synthetase class Ia" evidence="11">
    <location>
        <begin position="383"/>
        <end position="513"/>
    </location>
</feature>
<evidence type="ECO:0000313" key="14">
    <source>
        <dbReference type="Proteomes" id="UP000789508"/>
    </source>
</evidence>
<evidence type="ECO:0000259" key="11">
    <source>
        <dbReference type="Pfam" id="PF00133"/>
    </source>
</evidence>
<dbReference type="GO" id="GO:0005829">
    <property type="term" value="C:cytosol"/>
    <property type="evidence" value="ECO:0007669"/>
    <property type="project" value="TreeGrafter"/>
</dbReference>
<dbReference type="Pfam" id="PF08264">
    <property type="entry name" value="Anticodon_1"/>
    <property type="match status" value="1"/>
</dbReference>
<feature type="non-terminal residue" evidence="13">
    <location>
        <position position="827"/>
    </location>
</feature>
<dbReference type="FunFam" id="3.40.50.620:FF:000457">
    <property type="entry name" value="Predicted protein"/>
    <property type="match status" value="1"/>
</dbReference>
<dbReference type="PANTHER" id="PTHR11946">
    <property type="entry name" value="VALYL-TRNA SYNTHETASES"/>
    <property type="match status" value="1"/>
</dbReference>
<dbReference type="Gene3D" id="1.10.730.10">
    <property type="entry name" value="Isoleucyl-tRNA Synthetase, Domain 1"/>
    <property type="match status" value="1"/>
</dbReference>
<dbReference type="OrthoDB" id="629407at2759"/>
<comment type="caution">
    <text evidence="13">The sequence shown here is derived from an EMBL/GenBank/DDBJ whole genome shotgun (WGS) entry which is preliminary data.</text>
</comment>
<dbReference type="GO" id="GO:0004832">
    <property type="term" value="F:valine-tRNA ligase activity"/>
    <property type="evidence" value="ECO:0007669"/>
    <property type="project" value="UniProtKB-EC"/>
</dbReference>
<protein>
    <recommendedName>
        <fullName evidence="2">valine--tRNA ligase</fullName>
        <ecNumber evidence="2">6.1.1.9</ecNumber>
    </recommendedName>
    <alternativeName>
        <fullName evidence="9">Valyl-tRNA synthetase</fullName>
    </alternativeName>
</protein>
<keyword evidence="4" id="KW-0547">Nucleotide-binding</keyword>
<dbReference type="SUPFAM" id="SSF52374">
    <property type="entry name" value="Nucleotidylyl transferase"/>
    <property type="match status" value="1"/>
</dbReference>
<dbReference type="InterPro" id="IPR033705">
    <property type="entry name" value="Anticodon_Ia_Val"/>
</dbReference>
<dbReference type="GO" id="GO:0002161">
    <property type="term" value="F:aminoacyl-tRNA deacylase activity"/>
    <property type="evidence" value="ECO:0007669"/>
    <property type="project" value="InterPro"/>
</dbReference>
<sequence>TQSVVEQKLFKEKKLTRHDLGREAFIEQVWIWRKIHGDRIFEQLKRLGASLHWKELFFTMDEPRSKAVTNAFIRLFEDGIVYRDTRFVNWCCALETAISDIEVDYQTIDKPMFLKLPRRDKGVEFGVLHEFAYLVADDLGNHQELIVATTRIETMLGDVAVASLHGRTIIHPFSKKRLPIVCDPILVDKEFGTGAVKVTPGHDPNDYKCARRHDLPIINILNKNGTFNENCGVSEFTNKDRFEVREQIINRLSELGLYRGKTNNPMRVALCSRTGDIIEPLLQPQWYIQCKEMADKALRAAEKGDIIFKPSYHIEEWNRWLENIQDWCISRQLWWGHSIPVYQLIFSNNIKNKVENDIWIAASSKVDAEERVKQYMRQNNIPLDTQYSLKQGNYPTSVIETGFDILFFWVARMTMLCTYFTGKPPFNEILLHAMVRDSQGRKMSKSLGNVIDPLNVIDGITLEKMQEALSESNLATHEIERSAALLSKEYPNGIEANGADALRFTLVSSTHQFDLLNHKTSIELSTSVVAFDVPDNLLSLVDRYILSRLAHTVSRCERGFNDRELYEATDAIRKFIWEDLCDVYLEFSKPVLYNNKIEVNDLRQKITLRVLELCLDSSLRLLHPFMPFISEELWQHLCLLSQTKSHPESIMLARYPKSKDYIIFRDEKIEQDMQTVLQVIHASRSLRQRNHVALGNKLPFLIWSDKDDLLSSQGPIYKYLDDISSFIGASSIEIIDGRDGNDNESLLKNSVASSITPNLKIHLPMKTISEFRKKSGGPTGLVSKEEQIKKLIQKLEKINNDIESLNELQRKSEYIEKVPNVAKEKDR</sequence>
<dbReference type="PRINTS" id="PR00986">
    <property type="entry name" value="TRNASYNTHVAL"/>
</dbReference>
<evidence type="ECO:0000256" key="8">
    <source>
        <dbReference type="ARBA" id="ARBA00023146"/>
    </source>
</evidence>
<evidence type="ECO:0000256" key="5">
    <source>
        <dbReference type="ARBA" id="ARBA00022840"/>
    </source>
</evidence>
<comment type="subcellular location">
    <subcellularLocation>
        <location evidence="1">Cytoplasm</location>
    </subcellularLocation>
</comment>
<feature type="domain" description="Aminoacyl-tRNA synthetase class Ia" evidence="11">
    <location>
        <begin position="1"/>
        <end position="375"/>
    </location>
</feature>
<dbReference type="InterPro" id="IPR009080">
    <property type="entry name" value="tRNAsynth_Ia_anticodon-bd"/>
</dbReference>
<dbReference type="InterPro" id="IPR013155">
    <property type="entry name" value="M/V/L/I-tRNA-synth_anticd-bd"/>
</dbReference>
<evidence type="ECO:0000256" key="4">
    <source>
        <dbReference type="ARBA" id="ARBA00022741"/>
    </source>
</evidence>
<keyword evidence="6" id="KW-0648">Protein biosynthesis</keyword>
<organism evidence="13 14">
    <name type="scientific">Ambispora leptoticha</name>
    <dbReference type="NCBI Taxonomy" id="144679"/>
    <lineage>
        <taxon>Eukaryota</taxon>
        <taxon>Fungi</taxon>
        <taxon>Fungi incertae sedis</taxon>
        <taxon>Mucoromycota</taxon>
        <taxon>Glomeromycotina</taxon>
        <taxon>Glomeromycetes</taxon>
        <taxon>Archaeosporales</taxon>
        <taxon>Ambisporaceae</taxon>
        <taxon>Ambispora</taxon>
    </lineage>
</organism>
<evidence type="ECO:0000313" key="13">
    <source>
        <dbReference type="EMBL" id="CAG8451986.1"/>
    </source>
</evidence>
<name>A0A9N8VG90_9GLOM</name>
<dbReference type="FunFam" id="3.90.740.10:FF:000010">
    <property type="entry name" value="Valine--tRNA ligase"/>
    <property type="match status" value="1"/>
</dbReference>
<dbReference type="InterPro" id="IPR002303">
    <property type="entry name" value="Valyl-tRNA_ligase"/>
</dbReference>
<dbReference type="NCBIfam" id="TIGR00422">
    <property type="entry name" value="valS"/>
    <property type="match status" value="1"/>
</dbReference>
<dbReference type="SUPFAM" id="SSF50677">
    <property type="entry name" value="ValRS/IleRS/LeuRS editing domain"/>
    <property type="match status" value="1"/>
</dbReference>
<evidence type="ECO:0000256" key="6">
    <source>
        <dbReference type="ARBA" id="ARBA00022917"/>
    </source>
</evidence>